<proteinExistence type="predicted"/>
<feature type="region of interest" description="Disordered" evidence="1">
    <location>
        <begin position="135"/>
        <end position="154"/>
    </location>
</feature>
<organism evidence="2 3">
    <name type="scientific">Plasmodium fragile</name>
    <dbReference type="NCBI Taxonomy" id="5857"/>
    <lineage>
        <taxon>Eukaryota</taxon>
        <taxon>Sar</taxon>
        <taxon>Alveolata</taxon>
        <taxon>Apicomplexa</taxon>
        <taxon>Aconoidasida</taxon>
        <taxon>Haemosporida</taxon>
        <taxon>Plasmodiidae</taxon>
        <taxon>Plasmodium</taxon>
        <taxon>Plasmodium (Plasmodium)</taxon>
    </lineage>
</organism>
<feature type="compositionally biased region" description="Basic and acidic residues" evidence="1">
    <location>
        <begin position="168"/>
        <end position="182"/>
    </location>
</feature>
<gene>
    <name evidence="2" type="ORF">AK88_01728</name>
</gene>
<dbReference type="OMA" id="PYDEAQK"/>
<dbReference type="EMBL" id="KQ001659">
    <property type="protein sequence ID" value="KJP88648.1"/>
    <property type="molecule type" value="Genomic_DNA"/>
</dbReference>
<protein>
    <submittedName>
        <fullName evidence="2">Uncharacterized protein</fullName>
    </submittedName>
</protein>
<sequence>MMKITKERRKYRISNPYDEAQKVSIKAKAEELRELKKKELHGQYERSDEQKDEEHKNAAERFMQIYKEYIETSEQVEKFKKVNEDLQESTKKTGSRKKIKKLKLKLKKNNLIAKLVKNKAIIKAGKTFLSLAKRTSEKKNLSTQGGKNNKSEDVVPRTIPSVLAKVLRGDNSKEKNGVEKVCKKGSTPNGSPLNGDGSKTSGPHVIKTKEDVLNQYDDIISANGFIQNPLEYARRVIEQRQKQGGKNAPSQKAAKKNVMNKGNVKGRPF</sequence>
<dbReference type="RefSeq" id="XP_012334786.1">
    <property type="nucleotide sequence ID" value="XM_012479363.1"/>
</dbReference>
<feature type="region of interest" description="Disordered" evidence="1">
    <location>
        <begin position="168"/>
        <end position="204"/>
    </location>
</feature>
<keyword evidence="3" id="KW-1185">Reference proteome</keyword>
<accession>A0A0D9QP17</accession>
<reference evidence="2 3" key="1">
    <citation type="submission" date="2014-03" db="EMBL/GenBank/DDBJ databases">
        <title>The Genome Sequence of Plasmodium fragile nilgiri.</title>
        <authorList>
            <consortium name="The Broad Institute Genomics Platform"/>
            <consortium name="The Broad Institute Genome Sequencing Center for Infectious Disease"/>
            <person name="Neafsey D."/>
            <person name="Duraisingh M."/>
            <person name="Young S.K."/>
            <person name="Zeng Q."/>
            <person name="Gargeya S."/>
            <person name="Abouelleil A."/>
            <person name="Alvarado L."/>
            <person name="Chapman S.B."/>
            <person name="Gainer-Dewar J."/>
            <person name="Goldberg J."/>
            <person name="Griggs A."/>
            <person name="Gujja S."/>
            <person name="Hansen M."/>
            <person name="Howarth C."/>
            <person name="Imamovic A."/>
            <person name="Larimer J."/>
            <person name="Pearson M."/>
            <person name="Poon T.W."/>
            <person name="Priest M."/>
            <person name="Roberts A."/>
            <person name="Saif S."/>
            <person name="Shea T."/>
            <person name="Sykes S."/>
            <person name="Wortman J."/>
            <person name="Nusbaum C."/>
            <person name="Birren B."/>
        </authorList>
    </citation>
    <scope>NUCLEOTIDE SEQUENCE [LARGE SCALE GENOMIC DNA]</scope>
    <source>
        <strain evidence="3">nilgiri</strain>
    </source>
</reference>
<dbReference type="Proteomes" id="UP000054561">
    <property type="component" value="Unassembled WGS sequence"/>
</dbReference>
<evidence type="ECO:0000256" key="1">
    <source>
        <dbReference type="SAM" id="MobiDB-lite"/>
    </source>
</evidence>
<feature type="compositionally biased region" description="Low complexity" evidence="1">
    <location>
        <begin position="256"/>
        <end position="269"/>
    </location>
</feature>
<feature type="region of interest" description="Disordered" evidence="1">
    <location>
        <begin position="38"/>
        <end position="58"/>
    </location>
</feature>
<name>A0A0D9QP17_PLAFR</name>
<dbReference type="OrthoDB" id="378695at2759"/>
<dbReference type="AlphaFoldDB" id="A0A0D9QP17"/>
<feature type="compositionally biased region" description="Polar residues" evidence="1">
    <location>
        <begin position="186"/>
        <end position="201"/>
    </location>
</feature>
<dbReference type="GeneID" id="24267042"/>
<evidence type="ECO:0000313" key="2">
    <source>
        <dbReference type="EMBL" id="KJP88648.1"/>
    </source>
</evidence>
<feature type="region of interest" description="Disordered" evidence="1">
    <location>
        <begin position="238"/>
        <end position="269"/>
    </location>
</feature>
<dbReference type="VEuPathDB" id="PlasmoDB:AK88_01728"/>
<evidence type="ECO:0000313" key="3">
    <source>
        <dbReference type="Proteomes" id="UP000054561"/>
    </source>
</evidence>